<dbReference type="GO" id="GO:0009247">
    <property type="term" value="P:glycolipid biosynthetic process"/>
    <property type="evidence" value="ECO:0007669"/>
    <property type="project" value="TreeGrafter"/>
</dbReference>
<dbReference type="RefSeq" id="WP_067472697.1">
    <property type="nucleotide sequence ID" value="NZ_CP015961.1"/>
</dbReference>
<proteinExistence type="predicted"/>
<dbReference type="Proteomes" id="UP000186104">
    <property type="component" value="Chromosome"/>
</dbReference>
<dbReference type="InterPro" id="IPR005097">
    <property type="entry name" value="Sacchrp_dh_NADP-bd"/>
</dbReference>
<evidence type="ECO:0000259" key="1">
    <source>
        <dbReference type="Pfam" id="PF03435"/>
    </source>
</evidence>
<dbReference type="PANTHER" id="PTHR12286">
    <property type="entry name" value="SACCHAROPINE DEHYDROGENASE-LIKE OXIDOREDUCTASE"/>
    <property type="match status" value="1"/>
</dbReference>
<dbReference type="InterPro" id="IPR036291">
    <property type="entry name" value="NAD(P)-bd_dom_sf"/>
</dbReference>
<feature type="domain" description="Saccharopine dehydrogenase NADP binding" evidence="1">
    <location>
        <begin position="13"/>
        <end position="138"/>
    </location>
</feature>
<name>A0A173LIG6_9ACTN</name>
<keyword evidence="3" id="KW-1185">Reference proteome</keyword>
<dbReference type="AlphaFoldDB" id="A0A173LIG6"/>
<dbReference type="Pfam" id="PF03435">
    <property type="entry name" value="Sacchrp_dh_NADP"/>
    <property type="match status" value="1"/>
</dbReference>
<dbReference type="KEGG" id="dtm:BJL86_0778"/>
<dbReference type="Gene3D" id="3.40.50.720">
    <property type="entry name" value="NAD(P)-binding Rossmann-like Domain"/>
    <property type="match status" value="1"/>
</dbReference>
<accession>A0A173LIG6</accession>
<organism evidence="2 3">
    <name type="scientific">Dietzia timorensis</name>
    <dbReference type="NCBI Taxonomy" id="499555"/>
    <lineage>
        <taxon>Bacteria</taxon>
        <taxon>Bacillati</taxon>
        <taxon>Actinomycetota</taxon>
        <taxon>Actinomycetes</taxon>
        <taxon>Mycobacteriales</taxon>
        <taxon>Dietziaceae</taxon>
        <taxon>Dietzia</taxon>
    </lineage>
</organism>
<evidence type="ECO:0000313" key="3">
    <source>
        <dbReference type="Proteomes" id="UP000186104"/>
    </source>
</evidence>
<dbReference type="OrthoDB" id="4369409at2"/>
<evidence type="ECO:0000313" key="2">
    <source>
        <dbReference type="EMBL" id="ANI91579.1"/>
    </source>
</evidence>
<dbReference type="PANTHER" id="PTHR12286:SF5">
    <property type="entry name" value="SACCHAROPINE DEHYDROGENASE-LIKE OXIDOREDUCTASE"/>
    <property type="match status" value="1"/>
</dbReference>
<gene>
    <name evidence="2" type="ORF">BJL86_0778</name>
</gene>
<dbReference type="SUPFAM" id="SSF51735">
    <property type="entry name" value="NAD(P)-binding Rossmann-fold domains"/>
    <property type="match status" value="1"/>
</dbReference>
<sequence>MQRQRNAERDFDIVLFGAAGFTGGLVADYLSGHLPREARWAIVGRERAELEIAAQRLARSAPKAAAPELLVADVVDPKQVAEIAPRARVIASTIGPYLERGGVLVSLCAAHGTDYVDLCTETEFVDRVYLEQNALAEASGARIVHACGFESVPADLGVYYTMKYVPEGVALGLTAALSVDARFSRGTLDSAFGQFRRAKEARESAERRRHLEGAPLGRRVRYVRGLPHYDDSLRRWLVPLPAMDPRVVVRSASSMDQYGPDFSYSHFAAVDHFATVATGMAGVASIFAASQIPMLVGLLDRSREWFREHRPIRTGVHHHSGPSDQARKRALFGSEGPDVLRRARSSFDVTFLAKGGGRTVVTRVSGGDPGYSETSMMLAEAAMCLAFDDNPTHSGQLTPAYAMGERLLERVQAGGLRFEVLQE</sequence>
<dbReference type="InterPro" id="IPR051276">
    <property type="entry name" value="Saccharopine_DH-like_oxidrdct"/>
</dbReference>
<dbReference type="STRING" id="499555.BJL86_0778"/>
<protein>
    <submittedName>
        <fullName evidence="2">Putative trans-acting enoyl reductase</fullName>
    </submittedName>
</protein>
<dbReference type="EMBL" id="CP015961">
    <property type="protein sequence ID" value="ANI91579.1"/>
    <property type="molecule type" value="Genomic_DNA"/>
</dbReference>
<reference evidence="2 3" key="1">
    <citation type="submission" date="2016-06" db="EMBL/GenBank/DDBJ databases">
        <title>Complete genome sequence of a saline-alkali tolerant type strain Dietzia timorensis ID05-A0528T.</title>
        <authorList>
            <person name="Wu X."/>
        </authorList>
    </citation>
    <scope>NUCLEOTIDE SEQUENCE [LARGE SCALE GENOMIC DNA]</scope>
    <source>
        <strain evidence="2 3">ID05-A0528</strain>
    </source>
</reference>
<dbReference type="GO" id="GO:0005886">
    <property type="term" value="C:plasma membrane"/>
    <property type="evidence" value="ECO:0007669"/>
    <property type="project" value="TreeGrafter"/>
</dbReference>